<feature type="transmembrane region" description="Helical" evidence="5">
    <location>
        <begin position="708"/>
        <end position="734"/>
    </location>
</feature>
<keyword evidence="7" id="KW-1185">Reference proteome</keyword>
<dbReference type="Pfam" id="PF13428">
    <property type="entry name" value="TPR_14"/>
    <property type="match status" value="1"/>
</dbReference>
<dbReference type="Gene3D" id="1.25.40.1040">
    <property type="match status" value="1"/>
</dbReference>
<name>F0XJE8_GROCL</name>
<dbReference type="Gene3D" id="1.25.40.1010">
    <property type="match status" value="1"/>
</dbReference>
<dbReference type="OrthoDB" id="10263032at2759"/>
<keyword evidence="2 3" id="KW-0802">TPR repeat</keyword>
<dbReference type="eggNOG" id="KOG1156">
    <property type="taxonomic scope" value="Eukaryota"/>
</dbReference>
<dbReference type="Proteomes" id="UP000007796">
    <property type="component" value="Unassembled WGS sequence"/>
</dbReference>
<dbReference type="STRING" id="655863.F0XJE8"/>
<sequence length="793" mass="89071">MPQLLSSRDANLFRQVIRNYEEKEYKRGLKAAEQILKKNPRHGDTMAMKALILNGQGKTDEAFALGKEALTVDMKSHICWHVYGLLYRANKNFEEAIKAYKFALRLEPESPQIQRDLAILQVQMRDYAGYVQSRQAILQARPQQRMHWTGLAIAHHLAGNLAEAEHILTMYEDTLKNEPPRTDVEHSEALLYKNAIIAETGDIQRALDHLESAAADRALDRLAVLETRARYLTLLGADRSTDAAVAWRALIDRNPDNSKYYEGLVQTLGLADDQSPEATATRLAVLDEYSAKYPRSDAPHRLPLNFLTGDLFKERARKYLFPMLDKGIPSLFANVKHLYADEAKKEALRMLVEEYLAAHSSDEAKANGADEKKDASKGEGAALYYLAQHHNYYRSRNLDQADVYCDRAIGLDGKSVDFQMTKARIWKHRGDLQKAADAMDAARQLDTRDRYINSKAAKYRLRNNENEAAIKTMGLFTRPESAADPLADLLEMQCVWYLTEDGEAYARRGNEGLALKRFHAVSAVFDVWQEDQFDFHAFSLRKGMIRAYVDLVRWEDRLREHPFFTRAALDAARLYVAKFDHAQGSGDKTANGTAGANGNASAEASPPSAAEAAEKKKAAKKAKKEALRAEKETAEKAAKQDPNKATAAAADAGEIKKKDDDPLGLKLAATADPLAEATKFVAPVLQFSPKSLEGQLVGFDIYLRRSEFFFLFFLFFFLSFFLFLSFFFSFFLFADCTDKFLLALRCLNAARALDADNARVKEQTAELRRALDATAVAKLPAKVQEVLAAEFKA</sequence>
<dbReference type="PANTHER" id="PTHR22767:SF2">
    <property type="entry name" value="N(ALPHA)-ACETYLTRANSFERASE 15_16, ISOFORM A"/>
    <property type="match status" value="1"/>
</dbReference>
<dbReference type="Pfam" id="PF12569">
    <property type="entry name" value="NatA_aux_su"/>
    <property type="match status" value="1"/>
</dbReference>
<dbReference type="InterPro" id="IPR019734">
    <property type="entry name" value="TPR_rpt"/>
</dbReference>
<gene>
    <name evidence="6" type="ORF">CMQ_2203</name>
</gene>
<dbReference type="PROSITE" id="PS50005">
    <property type="entry name" value="TPR"/>
    <property type="match status" value="1"/>
</dbReference>
<dbReference type="SMART" id="SM00028">
    <property type="entry name" value="TPR"/>
    <property type="match status" value="4"/>
</dbReference>
<dbReference type="GO" id="GO:0016740">
    <property type="term" value="F:transferase activity"/>
    <property type="evidence" value="ECO:0007669"/>
    <property type="project" value="UniProtKB-KW"/>
</dbReference>
<feature type="compositionally biased region" description="Low complexity" evidence="4">
    <location>
        <begin position="643"/>
        <end position="652"/>
    </location>
</feature>
<proteinExistence type="predicted"/>
<feature type="region of interest" description="Disordered" evidence="4">
    <location>
        <begin position="586"/>
        <end position="652"/>
    </location>
</feature>
<dbReference type="InterPro" id="IPR011990">
    <property type="entry name" value="TPR-like_helical_dom_sf"/>
</dbReference>
<evidence type="ECO:0000313" key="6">
    <source>
        <dbReference type="EMBL" id="EFX02154.1"/>
    </source>
</evidence>
<keyword evidence="5" id="KW-0472">Membrane</keyword>
<dbReference type="HOGENOM" id="CLU_006686_1_1_1"/>
<dbReference type="GeneID" id="25975167"/>
<accession>F0XJE8</accession>
<feature type="repeat" description="TPR" evidence="3">
    <location>
        <begin position="77"/>
        <end position="110"/>
    </location>
</feature>
<feature type="compositionally biased region" description="Basic and acidic residues" evidence="4">
    <location>
        <begin position="624"/>
        <end position="642"/>
    </location>
</feature>
<evidence type="ECO:0000256" key="4">
    <source>
        <dbReference type="SAM" id="MobiDB-lite"/>
    </source>
</evidence>
<dbReference type="AlphaFoldDB" id="F0XJE8"/>
<keyword evidence="5" id="KW-1133">Transmembrane helix</keyword>
<keyword evidence="5" id="KW-0812">Transmembrane</keyword>
<evidence type="ECO:0000256" key="3">
    <source>
        <dbReference type="PROSITE-ProRule" id="PRU00339"/>
    </source>
</evidence>
<dbReference type="PANTHER" id="PTHR22767">
    <property type="entry name" value="N-TERMINAL ACETYLTRANSFERASE-RELATED"/>
    <property type="match status" value="1"/>
</dbReference>
<evidence type="ECO:0000313" key="7">
    <source>
        <dbReference type="Proteomes" id="UP000007796"/>
    </source>
</evidence>
<evidence type="ECO:0000256" key="1">
    <source>
        <dbReference type="ARBA" id="ARBA00022737"/>
    </source>
</evidence>
<organism evidence="7">
    <name type="scientific">Grosmannia clavigera (strain kw1407 / UAMH 11150)</name>
    <name type="common">Blue stain fungus</name>
    <name type="synonym">Graphiocladiella clavigera</name>
    <dbReference type="NCBI Taxonomy" id="655863"/>
    <lineage>
        <taxon>Eukaryota</taxon>
        <taxon>Fungi</taxon>
        <taxon>Dikarya</taxon>
        <taxon>Ascomycota</taxon>
        <taxon>Pezizomycotina</taxon>
        <taxon>Sordariomycetes</taxon>
        <taxon>Sordariomycetidae</taxon>
        <taxon>Ophiostomatales</taxon>
        <taxon>Ophiostomataceae</taxon>
        <taxon>Leptographium</taxon>
    </lineage>
</organism>
<keyword evidence="1" id="KW-0677">Repeat</keyword>
<dbReference type="InterPro" id="IPR021183">
    <property type="entry name" value="NatA_aux_su"/>
</dbReference>
<feature type="compositionally biased region" description="Low complexity" evidence="4">
    <location>
        <begin position="588"/>
        <end position="611"/>
    </location>
</feature>
<dbReference type="FunCoup" id="F0XJE8">
    <property type="interactions" value="963"/>
</dbReference>
<dbReference type="EMBL" id="GL629782">
    <property type="protein sequence ID" value="EFX02154.1"/>
    <property type="molecule type" value="Genomic_DNA"/>
</dbReference>
<protein>
    <submittedName>
        <fullName evidence="6">N-terminal acetyltransferase catalytic subunit</fullName>
    </submittedName>
</protein>
<dbReference type="SUPFAM" id="SSF48452">
    <property type="entry name" value="TPR-like"/>
    <property type="match status" value="3"/>
</dbReference>
<dbReference type="RefSeq" id="XP_014171636.1">
    <property type="nucleotide sequence ID" value="XM_014316161.1"/>
</dbReference>
<dbReference type="GO" id="GO:0031415">
    <property type="term" value="C:NatA complex"/>
    <property type="evidence" value="ECO:0007669"/>
    <property type="project" value="EnsemblFungi"/>
</dbReference>
<evidence type="ECO:0000256" key="5">
    <source>
        <dbReference type="SAM" id="Phobius"/>
    </source>
</evidence>
<evidence type="ECO:0000256" key="2">
    <source>
        <dbReference type="ARBA" id="ARBA00022803"/>
    </source>
</evidence>
<keyword evidence="6" id="KW-0808">Transferase</keyword>
<reference evidence="6 7" key="1">
    <citation type="journal article" date="2011" name="Proc. Natl. Acad. Sci. U.S.A.">
        <title>Genome and transcriptome analyses of the mountain pine beetle-fungal symbiont Grosmannia clavigera, a lodgepole pine pathogen.</title>
        <authorList>
            <person name="DiGuistini S."/>
            <person name="Wang Y."/>
            <person name="Liao N.Y."/>
            <person name="Taylor G."/>
            <person name="Tanguay P."/>
            <person name="Feau N."/>
            <person name="Henrissat B."/>
            <person name="Chan S.K."/>
            <person name="Hesse-Orce U."/>
            <person name="Alamouti S.M."/>
            <person name="Tsui C.K.M."/>
            <person name="Docking R.T."/>
            <person name="Levasseur A."/>
            <person name="Haridas S."/>
            <person name="Robertson G."/>
            <person name="Birol I."/>
            <person name="Holt R.A."/>
            <person name="Marra M.A."/>
            <person name="Hamelin R.C."/>
            <person name="Hirst M."/>
            <person name="Jones S.J.M."/>
            <person name="Bohlmann J."/>
            <person name="Breuil C."/>
        </authorList>
    </citation>
    <scope>NUCLEOTIDE SEQUENCE [LARGE SCALE GENOMIC DNA]</scope>
    <source>
        <strain evidence="7">kw1407 / UAMH 11150</strain>
    </source>
</reference>
<dbReference type="InParanoid" id="F0XJE8"/>
<dbReference type="GO" id="GO:0010698">
    <property type="term" value="F:acetyltransferase activator activity"/>
    <property type="evidence" value="ECO:0007669"/>
    <property type="project" value="EnsemblFungi"/>
</dbReference>
<dbReference type="FunFam" id="1.25.40.1040:FF:000003">
    <property type="entry name" value="N-terminal acetyltransferase A, auxiliary subunit"/>
    <property type="match status" value="1"/>
</dbReference>
<dbReference type="PIRSF" id="PIRSF000422">
    <property type="entry name" value="N-terminal-AcTrfase-A_aux_su"/>
    <property type="match status" value="1"/>
</dbReference>